<dbReference type="GeneID" id="5129065"/>
<evidence type="ECO:0000259" key="1">
    <source>
        <dbReference type="Pfam" id="PF00294"/>
    </source>
</evidence>
<dbReference type="Pfam" id="PF00294">
    <property type="entry name" value="PfkB"/>
    <property type="match status" value="1"/>
</dbReference>
<dbReference type="PANTHER" id="PTHR47098:SF2">
    <property type="entry name" value="PROTEIN MAK32"/>
    <property type="match status" value="1"/>
</dbReference>
<dbReference type="eggNOG" id="ENOG502RXN8">
    <property type="taxonomic scope" value="Eukaryota"/>
</dbReference>
<dbReference type="SUPFAM" id="SSF53613">
    <property type="entry name" value="Ribokinase-like"/>
    <property type="match status" value="1"/>
</dbReference>
<dbReference type="InterPro" id="IPR034094">
    <property type="entry name" value="Mak32"/>
</dbReference>
<reference evidence="2 3" key="1">
    <citation type="journal article" date="2009" name="Nature">
        <title>Evolution of pathogenicity and sexual reproduction in eight Candida genomes.</title>
        <authorList>
            <person name="Butler G."/>
            <person name="Rasmussen M.D."/>
            <person name="Lin M.F."/>
            <person name="Santos M.A."/>
            <person name="Sakthikumar S."/>
            <person name="Munro C.A."/>
            <person name="Rheinbay E."/>
            <person name="Grabherr M."/>
            <person name="Forche A."/>
            <person name="Reedy J.L."/>
            <person name="Agrafioti I."/>
            <person name="Arnaud M.B."/>
            <person name="Bates S."/>
            <person name="Brown A.J."/>
            <person name="Brunke S."/>
            <person name="Costanzo M.C."/>
            <person name="Fitzpatrick D.A."/>
            <person name="de Groot P.W."/>
            <person name="Harris D."/>
            <person name="Hoyer L.L."/>
            <person name="Hube B."/>
            <person name="Klis F.M."/>
            <person name="Kodira C."/>
            <person name="Lennard N."/>
            <person name="Logue M.E."/>
            <person name="Martin R."/>
            <person name="Neiman A.M."/>
            <person name="Nikolaou E."/>
            <person name="Quail M.A."/>
            <person name="Quinn J."/>
            <person name="Santos M.C."/>
            <person name="Schmitzberger F.F."/>
            <person name="Sherlock G."/>
            <person name="Shah P."/>
            <person name="Silverstein K.A."/>
            <person name="Skrzypek M.S."/>
            <person name="Soll D."/>
            <person name="Staggs R."/>
            <person name="Stansfield I."/>
            <person name="Stumpf M.P."/>
            <person name="Sudbery P.E."/>
            <person name="Srikantha T."/>
            <person name="Zeng Q."/>
            <person name="Berman J."/>
            <person name="Berriman M."/>
            <person name="Heitman J."/>
            <person name="Gow N.A."/>
            <person name="Lorenz M.C."/>
            <person name="Birren B.W."/>
            <person name="Kellis M."/>
            <person name="Cuomo C.A."/>
        </authorList>
    </citation>
    <scope>NUCLEOTIDE SEQUENCE [LARGE SCALE GENOMIC DNA]</scope>
    <source>
        <strain evidence="3">ATCC 6260 / CBS 566 / DSM 6381 / JCM 1539 / NBRC 10279 / NRRL Y-324</strain>
    </source>
</reference>
<accession>A5DBW4</accession>
<gene>
    <name evidence="2" type="ORF">PGUG_00769</name>
</gene>
<protein>
    <recommendedName>
        <fullName evidence="1">Carbohydrate kinase PfkB domain-containing protein</fullName>
    </recommendedName>
</protein>
<dbReference type="VEuPathDB" id="FungiDB:PGUG_00769"/>
<dbReference type="CDD" id="cd01943">
    <property type="entry name" value="MAK32"/>
    <property type="match status" value="1"/>
</dbReference>
<sequence>MALFCTLGMFIIDENRYPASSNRPNDYDIIGGAGSYALIGARIVAGEKQSKSVCAIIDKGSDFPHQVERELLAWNTGTIFREDKTRLTSRGANIYDEQGIRHFEYLAPKKRIEAKDVVANDYLLHSKCFHLICSVDRCKELVESIGANTTENPIFIYEPLPDDCISENFDKLSQLLPQIDIFTPNLNEACSLVGETELPDTEEGLDKIASKFSRYLSKPKSGLVLRCGALGCYVDAEGTSQLYPAYHQDQSKVIDVTGGGNSFCGGFAVAYVLTGNWQTAAICGNIVSGCIIERLGMPKMGVENGRGGETWNGTSFEERLRIYAEKNPALNLGDLLSSSSKQ</sequence>
<proteinExistence type="predicted"/>
<dbReference type="RefSeq" id="XP_001487392.2">
    <property type="nucleotide sequence ID" value="XM_001487342.1"/>
</dbReference>
<dbReference type="EMBL" id="CH408155">
    <property type="protein sequence ID" value="EDK36671.2"/>
    <property type="molecule type" value="Genomic_DNA"/>
</dbReference>
<feature type="domain" description="Carbohydrate kinase PfkB" evidence="1">
    <location>
        <begin position="113"/>
        <end position="296"/>
    </location>
</feature>
<dbReference type="FunCoup" id="A5DBW4">
    <property type="interactions" value="25"/>
</dbReference>
<dbReference type="AlphaFoldDB" id="A5DBW4"/>
<dbReference type="InterPro" id="IPR029056">
    <property type="entry name" value="Ribokinase-like"/>
</dbReference>
<dbReference type="HOGENOM" id="CLU_032834_0_0_1"/>
<name>A5DBW4_PICGU</name>
<dbReference type="PANTHER" id="PTHR47098">
    <property type="entry name" value="PROTEIN MAK32"/>
    <property type="match status" value="1"/>
</dbReference>
<dbReference type="OMA" id="VIKSWNT"/>
<dbReference type="OrthoDB" id="497927at2759"/>
<dbReference type="InParanoid" id="A5DBW4"/>
<dbReference type="InterPro" id="IPR011611">
    <property type="entry name" value="PfkB_dom"/>
</dbReference>
<dbReference type="KEGG" id="pgu:PGUG_00769"/>
<evidence type="ECO:0000313" key="3">
    <source>
        <dbReference type="Proteomes" id="UP000001997"/>
    </source>
</evidence>
<keyword evidence="3" id="KW-1185">Reference proteome</keyword>
<evidence type="ECO:0000313" key="2">
    <source>
        <dbReference type="EMBL" id="EDK36671.2"/>
    </source>
</evidence>
<dbReference type="Proteomes" id="UP000001997">
    <property type="component" value="Unassembled WGS sequence"/>
</dbReference>
<organism evidence="2 3">
    <name type="scientific">Meyerozyma guilliermondii (strain ATCC 6260 / CBS 566 / DSM 6381 / JCM 1539 / NBRC 10279 / NRRL Y-324)</name>
    <name type="common">Yeast</name>
    <name type="synonym">Candida guilliermondii</name>
    <dbReference type="NCBI Taxonomy" id="294746"/>
    <lineage>
        <taxon>Eukaryota</taxon>
        <taxon>Fungi</taxon>
        <taxon>Dikarya</taxon>
        <taxon>Ascomycota</taxon>
        <taxon>Saccharomycotina</taxon>
        <taxon>Pichiomycetes</taxon>
        <taxon>Debaryomycetaceae</taxon>
        <taxon>Meyerozyma</taxon>
    </lineage>
</organism>
<dbReference type="STRING" id="294746.A5DBW4"/>
<dbReference type="Gene3D" id="3.40.1190.20">
    <property type="match status" value="1"/>
</dbReference>